<feature type="compositionally biased region" description="Basic and acidic residues" evidence="3">
    <location>
        <begin position="1"/>
        <end position="11"/>
    </location>
</feature>
<dbReference type="PANTHER" id="PTHR43695">
    <property type="entry name" value="PUTATIVE (AFU_ORTHOLOGUE AFUA_2G17250)-RELATED"/>
    <property type="match status" value="1"/>
</dbReference>
<dbReference type="CDD" id="cd01821">
    <property type="entry name" value="Rhamnogalacturan_acetylesterase_like"/>
    <property type="match status" value="1"/>
</dbReference>
<accession>A0ABQ1ZKZ5</accession>
<dbReference type="InterPro" id="IPR013830">
    <property type="entry name" value="SGNH_hydro"/>
</dbReference>
<comment type="similarity">
    <text evidence="1">Belongs to the 'GDSL' lipolytic enzyme family.</text>
</comment>
<dbReference type="Gene3D" id="3.40.50.1110">
    <property type="entry name" value="SGNH hydrolase"/>
    <property type="match status" value="1"/>
</dbReference>
<evidence type="ECO:0000313" key="5">
    <source>
        <dbReference type="EMBL" id="GGH70318.1"/>
    </source>
</evidence>
<organism evidence="5 6">
    <name type="scientific">Paenibacillus silvae</name>
    <dbReference type="NCBI Taxonomy" id="1325358"/>
    <lineage>
        <taxon>Bacteria</taxon>
        <taxon>Bacillati</taxon>
        <taxon>Bacillota</taxon>
        <taxon>Bacilli</taxon>
        <taxon>Bacillales</taxon>
        <taxon>Paenibacillaceae</taxon>
        <taxon>Paenibacillus</taxon>
    </lineage>
</organism>
<evidence type="ECO:0000256" key="2">
    <source>
        <dbReference type="ARBA" id="ARBA00022801"/>
    </source>
</evidence>
<feature type="compositionally biased region" description="Low complexity" evidence="3">
    <location>
        <begin position="12"/>
        <end position="27"/>
    </location>
</feature>
<dbReference type="Proteomes" id="UP000652153">
    <property type="component" value="Unassembled WGS sequence"/>
</dbReference>
<proteinExistence type="inferred from homology"/>
<reference evidence="6" key="1">
    <citation type="journal article" date="2019" name="Int. J. Syst. Evol. Microbiol.">
        <title>The Global Catalogue of Microorganisms (GCM) 10K type strain sequencing project: providing services to taxonomists for standard genome sequencing and annotation.</title>
        <authorList>
            <consortium name="The Broad Institute Genomics Platform"/>
            <consortium name="The Broad Institute Genome Sequencing Center for Infectious Disease"/>
            <person name="Wu L."/>
            <person name="Ma J."/>
        </authorList>
    </citation>
    <scope>NUCLEOTIDE SEQUENCE [LARGE SCALE GENOMIC DNA]</scope>
    <source>
        <strain evidence="6">CGMCC 1.12770</strain>
    </source>
</reference>
<keyword evidence="2" id="KW-0378">Hydrolase</keyword>
<feature type="region of interest" description="Disordered" evidence="3">
    <location>
        <begin position="1"/>
        <end position="77"/>
    </location>
</feature>
<feature type="domain" description="SGNH hydrolase-type esterase" evidence="4">
    <location>
        <begin position="306"/>
        <end position="498"/>
    </location>
</feature>
<name>A0ABQ1ZKZ5_9BACL</name>
<evidence type="ECO:0000256" key="3">
    <source>
        <dbReference type="SAM" id="MobiDB-lite"/>
    </source>
</evidence>
<evidence type="ECO:0000259" key="4">
    <source>
        <dbReference type="Pfam" id="PF13472"/>
    </source>
</evidence>
<evidence type="ECO:0000256" key="1">
    <source>
        <dbReference type="ARBA" id="ARBA00008668"/>
    </source>
</evidence>
<dbReference type="InterPro" id="IPR036514">
    <property type="entry name" value="SGNH_hydro_sf"/>
</dbReference>
<dbReference type="SUPFAM" id="SSF52266">
    <property type="entry name" value="SGNH hydrolase"/>
    <property type="match status" value="1"/>
</dbReference>
<evidence type="ECO:0000313" key="6">
    <source>
        <dbReference type="Proteomes" id="UP000652153"/>
    </source>
</evidence>
<dbReference type="Gene3D" id="2.60.120.430">
    <property type="entry name" value="Galactose-binding lectin"/>
    <property type="match status" value="1"/>
</dbReference>
<keyword evidence="6" id="KW-1185">Reference proteome</keyword>
<dbReference type="InterPro" id="IPR008979">
    <property type="entry name" value="Galactose-bd-like_sf"/>
</dbReference>
<dbReference type="Pfam" id="PF13472">
    <property type="entry name" value="Lipase_GDSL_2"/>
    <property type="match status" value="1"/>
</dbReference>
<gene>
    <name evidence="5" type="ORF">GCM10008014_54640</name>
</gene>
<dbReference type="PANTHER" id="PTHR43695:SF1">
    <property type="entry name" value="RHAMNOGALACTURONAN ACETYLESTERASE"/>
    <property type="match status" value="1"/>
</dbReference>
<protein>
    <recommendedName>
        <fullName evidence="4">SGNH hydrolase-type esterase domain-containing protein</fullName>
    </recommendedName>
</protein>
<dbReference type="SUPFAM" id="SSF49785">
    <property type="entry name" value="Galactose-binding domain-like"/>
    <property type="match status" value="1"/>
</dbReference>
<dbReference type="EMBL" id="BMFU01000016">
    <property type="protein sequence ID" value="GGH70318.1"/>
    <property type="molecule type" value="Genomic_DNA"/>
</dbReference>
<dbReference type="InterPro" id="IPR037459">
    <property type="entry name" value="RhgT-like"/>
</dbReference>
<sequence>MDSADLNKAERVGSSGSSGSAGSVSSAEKVDQLEQLGESEQAELLGQAEPSEPSGAGREEQSEQSQQAEPKVNSWKFNFGPYANMTSTLHSGSGMSEQNVKRESNDGIKLARHAAEHRGELAVEHIAEKAAEHTAENAVEHVGGYTSVSSTTIYDECRGYGFEPGSLVYEKQRYGEQEDGAAEASNSILAKGVQPSQGQAAMSVRLRSSFCIPLKASFIVDVPDGTYQVLLIAGDPLADTVTRVKAGEGRMMLPVIRTVAGQCAEMRFAVVARGGRLRLSFSGPAPRINALEITLANQTMTVFLAGDSTVTDQPESGYPYCGWGQLLPAKFKHDVAVDNHAMSGRSSRSFIHEGRLDAIMQRIKPDDFLFIQFGHNDEKPDPERGTEPFTTYKQYLKKYIDAAREANARPVLITPVHRRYFADDGTLTDTHGDYIIAMRELAEAEHVPLIDLAERSRRLFEQAGEEGSKDDFMWVLPGEYINFPTGVEDNTHFQERGARRLAQQVAEAIRELRLQPLQMYLR</sequence>
<comment type="caution">
    <text evidence="5">The sequence shown here is derived from an EMBL/GenBank/DDBJ whole genome shotgun (WGS) entry which is preliminary data.</text>
</comment>